<keyword evidence="3" id="KW-0732">Signal</keyword>
<accession>A0A9D3MQX3</accession>
<evidence type="ECO:0000256" key="2">
    <source>
        <dbReference type="SAM" id="Phobius"/>
    </source>
</evidence>
<evidence type="ECO:0000256" key="1">
    <source>
        <dbReference type="SAM" id="MobiDB-lite"/>
    </source>
</evidence>
<feature type="region of interest" description="Disordered" evidence="1">
    <location>
        <begin position="110"/>
        <end position="131"/>
    </location>
</feature>
<comment type="caution">
    <text evidence="4">The sequence shown here is derived from an EMBL/GenBank/DDBJ whole genome shotgun (WGS) entry which is preliminary data.</text>
</comment>
<keyword evidence="2" id="KW-0472">Membrane</keyword>
<evidence type="ECO:0000313" key="4">
    <source>
        <dbReference type="EMBL" id="KAG5853367.1"/>
    </source>
</evidence>
<proteinExistence type="predicted"/>
<name>A0A9D3MQX3_ANGAN</name>
<dbReference type="AlphaFoldDB" id="A0A9D3MQX3"/>
<evidence type="ECO:0000256" key="3">
    <source>
        <dbReference type="SAM" id="SignalP"/>
    </source>
</evidence>
<feature type="compositionally biased region" description="Polar residues" evidence="1">
    <location>
        <begin position="119"/>
        <end position="131"/>
    </location>
</feature>
<reference evidence="4" key="1">
    <citation type="submission" date="2021-01" db="EMBL/GenBank/DDBJ databases">
        <title>A chromosome-scale assembly of European eel, Anguilla anguilla.</title>
        <authorList>
            <person name="Henkel C."/>
            <person name="Jong-Raadsen S.A."/>
            <person name="Dufour S."/>
            <person name="Weltzien F.-A."/>
            <person name="Palstra A.P."/>
            <person name="Pelster B."/>
            <person name="Spaink H.P."/>
            <person name="Van Den Thillart G.E."/>
            <person name="Jansen H."/>
            <person name="Zahm M."/>
            <person name="Klopp C."/>
            <person name="Cedric C."/>
            <person name="Louis A."/>
            <person name="Berthelot C."/>
            <person name="Parey E."/>
            <person name="Roest Crollius H."/>
            <person name="Montfort J."/>
            <person name="Robinson-Rechavi M."/>
            <person name="Bucao C."/>
            <person name="Bouchez O."/>
            <person name="Gislard M."/>
            <person name="Lluch J."/>
            <person name="Milhes M."/>
            <person name="Lampietro C."/>
            <person name="Lopez Roques C."/>
            <person name="Donnadieu C."/>
            <person name="Braasch I."/>
            <person name="Desvignes T."/>
            <person name="Postlethwait J."/>
            <person name="Bobe J."/>
            <person name="Guiguen Y."/>
            <person name="Dirks R."/>
        </authorList>
    </citation>
    <scope>NUCLEOTIDE SEQUENCE</scope>
    <source>
        <strain evidence="4">Tag_6206</strain>
        <tissue evidence="4">Liver</tissue>
    </source>
</reference>
<feature type="transmembrane region" description="Helical" evidence="2">
    <location>
        <begin position="31"/>
        <end position="53"/>
    </location>
</feature>
<keyword evidence="2" id="KW-1133">Transmembrane helix</keyword>
<gene>
    <name evidence="4" type="ORF">ANANG_G00072550</name>
</gene>
<protein>
    <submittedName>
        <fullName evidence="4">Uncharacterized protein</fullName>
    </submittedName>
</protein>
<evidence type="ECO:0000313" key="5">
    <source>
        <dbReference type="Proteomes" id="UP001044222"/>
    </source>
</evidence>
<feature type="signal peptide" evidence="3">
    <location>
        <begin position="1"/>
        <end position="21"/>
    </location>
</feature>
<dbReference type="EMBL" id="JAFIRN010000003">
    <property type="protein sequence ID" value="KAG5853367.1"/>
    <property type="molecule type" value="Genomic_DNA"/>
</dbReference>
<sequence>MKRMLPALLKLLLVLAAVSHGFSLGLPEKTVLFVVLGVCLLLMVLLSGTCCLYKKKQKQAVTSQRSLVDRCEDPQELVYCQVQVAKKKERPKKQEQDPQVVYGEVKVSGDSKAVRRTPNEQADTIYSGIRT</sequence>
<organism evidence="4 5">
    <name type="scientific">Anguilla anguilla</name>
    <name type="common">European freshwater eel</name>
    <name type="synonym">Muraena anguilla</name>
    <dbReference type="NCBI Taxonomy" id="7936"/>
    <lineage>
        <taxon>Eukaryota</taxon>
        <taxon>Metazoa</taxon>
        <taxon>Chordata</taxon>
        <taxon>Craniata</taxon>
        <taxon>Vertebrata</taxon>
        <taxon>Euteleostomi</taxon>
        <taxon>Actinopterygii</taxon>
        <taxon>Neopterygii</taxon>
        <taxon>Teleostei</taxon>
        <taxon>Anguilliformes</taxon>
        <taxon>Anguillidae</taxon>
        <taxon>Anguilla</taxon>
    </lineage>
</organism>
<keyword evidence="5" id="KW-1185">Reference proteome</keyword>
<dbReference type="Proteomes" id="UP001044222">
    <property type="component" value="Unassembled WGS sequence"/>
</dbReference>
<feature type="chain" id="PRO_5039017201" evidence="3">
    <location>
        <begin position="22"/>
        <end position="131"/>
    </location>
</feature>
<keyword evidence="2" id="KW-0812">Transmembrane</keyword>